<dbReference type="SUPFAM" id="SSF81383">
    <property type="entry name" value="F-box domain"/>
    <property type="match status" value="1"/>
</dbReference>
<sequence length="560" mass="62421">MFSSTLEPDTDAVPCRLTDLPEDILFVIMSPLSPHDIVSLRRTCRLLSSLTQTRLVWHQALTQVCLCYGIAVATFDRMNMTQKELELAASMPARFLSSATRASKSDTGDLDALRQRRIRCVAAMSPNMLGNDGHSLSLDNIAMLPGGRYVLAQIANGLGLWDLGSETDESCLLLTGPHPTPGIKAHWNMTHFDKDTYNALFHLPGTSKVNFYATVFVGDLRNFRNEQHCCVVYQLDLSVTPPTCSLLGFLPDAIPYKFADSESLIFQYTKRPRDRDEAYKKSLNICGIWNFVQNTATSWYDETKVNFDFVAITVANNCIVHKAGKRFVAVYEMPELLFCDNKVPPPTSLRELQHIELADAGETRAPVNADTRAAIDLALRDACPAYASDLTFHARDSVWSRISDASTTKGFLYFNKLLFEALSNDRCSPVVHSRSLLAGNAYPPFEFMLGKALTHVRPGDAGQMNAPAFVLRCDRDQYKLPPLPTNDFLLHWVFPRDASLKGRVVHLKPLKEQWPIQGLPSTIMGPSYDFCPASGRLCYVEHGRQTLIVIDFVEGPVGSS</sequence>
<dbReference type="OrthoDB" id="3145038at2759"/>
<evidence type="ECO:0000259" key="1">
    <source>
        <dbReference type="PROSITE" id="PS50181"/>
    </source>
</evidence>
<dbReference type="EMBL" id="VDMD01000005">
    <property type="protein sequence ID" value="TRM65591.1"/>
    <property type="molecule type" value="Genomic_DNA"/>
</dbReference>
<gene>
    <name evidence="2" type="ORF">BD626DRAFT_489249</name>
</gene>
<dbReference type="InterPro" id="IPR036047">
    <property type="entry name" value="F-box-like_dom_sf"/>
</dbReference>
<evidence type="ECO:0000313" key="3">
    <source>
        <dbReference type="Proteomes" id="UP000320762"/>
    </source>
</evidence>
<keyword evidence="3" id="KW-1185">Reference proteome</keyword>
<organism evidence="2 3">
    <name type="scientific">Schizophyllum amplum</name>
    <dbReference type="NCBI Taxonomy" id="97359"/>
    <lineage>
        <taxon>Eukaryota</taxon>
        <taxon>Fungi</taxon>
        <taxon>Dikarya</taxon>
        <taxon>Basidiomycota</taxon>
        <taxon>Agaricomycotina</taxon>
        <taxon>Agaricomycetes</taxon>
        <taxon>Agaricomycetidae</taxon>
        <taxon>Agaricales</taxon>
        <taxon>Schizophyllaceae</taxon>
        <taxon>Schizophyllum</taxon>
    </lineage>
</organism>
<protein>
    <recommendedName>
        <fullName evidence="1">F-box domain-containing protein</fullName>
    </recommendedName>
</protein>
<dbReference type="PROSITE" id="PS50181">
    <property type="entry name" value="FBOX"/>
    <property type="match status" value="1"/>
</dbReference>
<proteinExistence type="predicted"/>
<feature type="domain" description="F-box" evidence="1">
    <location>
        <begin position="14"/>
        <end position="60"/>
    </location>
</feature>
<dbReference type="Pfam" id="PF12937">
    <property type="entry name" value="F-box-like"/>
    <property type="match status" value="1"/>
</dbReference>
<comment type="caution">
    <text evidence="2">The sequence shown here is derived from an EMBL/GenBank/DDBJ whole genome shotgun (WGS) entry which is preliminary data.</text>
</comment>
<evidence type="ECO:0000313" key="2">
    <source>
        <dbReference type="EMBL" id="TRM65591.1"/>
    </source>
</evidence>
<dbReference type="Gene3D" id="1.20.1280.50">
    <property type="match status" value="1"/>
</dbReference>
<accession>A0A550CLA0</accession>
<dbReference type="InterPro" id="IPR001810">
    <property type="entry name" value="F-box_dom"/>
</dbReference>
<dbReference type="SMART" id="SM00256">
    <property type="entry name" value="FBOX"/>
    <property type="match status" value="1"/>
</dbReference>
<name>A0A550CLA0_9AGAR</name>
<dbReference type="Proteomes" id="UP000320762">
    <property type="component" value="Unassembled WGS sequence"/>
</dbReference>
<dbReference type="AlphaFoldDB" id="A0A550CLA0"/>
<reference evidence="2 3" key="1">
    <citation type="journal article" date="2019" name="New Phytol.">
        <title>Comparative genomics reveals unique wood-decay strategies and fruiting body development in the Schizophyllaceae.</title>
        <authorList>
            <person name="Almasi E."/>
            <person name="Sahu N."/>
            <person name="Krizsan K."/>
            <person name="Balint B."/>
            <person name="Kovacs G.M."/>
            <person name="Kiss B."/>
            <person name="Cseklye J."/>
            <person name="Drula E."/>
            <person name="Henrissat B."/>
            <person name="Nagy I."/>
            <person name="Chovatia M."/>
            <person name="Adam C."/>
            <person name="LaButti K."/>
            <person name="Lipzen A."/>
            <person name="Riley R."/>
            <person name="Grigoriev I.V."/>
            <person name="Nagy L.G."/>
        </authorList>
    </citation>
    <scope>NUCLEOTIDE SEQUENCE [LARGE SCALE GENOMIC DNA]</scope>
    <source>
        <strain evidence="2 3">NL-1724</strain>
    </source>
</reference>